<reference evidence="2 3" key="1">
    <citation type="submission" date="2017-07" db="EMBL/GenBank/DDBJ databases">
        <title>Draft Genome Sequences of Select Purple Nonsulfur Bacteria.</title>
        <authorList>
            <person name="Lasarre B."/>
            <person name="Mckinlay J.B."/>
        </authorList>
    </citation>
    <scope>NUCLEOTIDE SEQUENCE [LARGE SCALE GENOMIC DNA]</scope>
    <source>
        <strain evidence="2 3">DSM 11290</strain>
    </source>
</reference>
<dbReference type="Pfam" id="PF05099">
    <property type="entry name" value="TerB"/>
    <property type="match status" value="1"/>
</dbReference>
<dbReference type="CDD" id="cd07176">
    <property type="entry name" value="terB"/>
    <property type="match status" value="1"/>
</dbReference>
<evidence type="ECO:0000313" key="2">
    <source>
        <dbReference type="EMBL" id="RAI25169.1"/>
    </source>
</evidence>
<dbReference type="SUPFAM" id="SSF158682">
    <property type="entry name" value="TerB-like"/>
    <property type="match status" value="1"/>
</dbReference>
<dbReference type="OrthoDB" id="8448017at2"/>
<dbReference type="EMBL" id="NPEV01000054">
    <property type="protein sequence ID" value="RAI25169.1"/>
    <property type="molecule type" value="Genomic_DNA"/>
</dbReference>
<accession>A0A327JFS3</accession>
<comment type="caution">
    <text evidence="2">The sequence shown here is derived from an EMBL/GenBank/DDBJ whole genome shotgun (WGS) entry which is preliminary data.</text>
</comment>
<gene>
    <name evidence="2" type="ORF">CH339_19355</name>
</gene>
<proteinExistence type="predicted"/>
<keyword evidence="3" id="KW-1185">Reference proteome</keyword>
<protein>
    <submittedName>
        <fullName evidence="2">Tellurite resistance protein TerB</fullName>
    </submittedName>
</protein>
<evidence type="ECO:0000313" key="3">
    <source>
        <dbReference type="Proteomes" id="UP000249299"/>
    </source>
</evidence>
<sequence length="136" mass="15262">MSTITHHDALIYAMVTISAADRSMTDPELMRIGEIVQTLPIFRSYNRERLINAAEDCGDILQGDDGLQRVLDEIAEALPKKLYDTAYALAVEVAAADLHVEQEELRFLQMLRDRLNLDKLTVAAIEAGARARHRTL</sequence>
<dbReference type="Gene3D" id="1.10.3680.10">
    <property type="entry name" value="TerB-like"/>
    <property type="match status" value="1"/>
</dbReference>
<organism evidence="2 3">
    <name type="scientific">Rhodobium orientis</name>
    <dbReference type="NCBI Taxonomy" id="34017"/>
    <lineage>
        <taxon>Bacteria</taxon>
        <taxon>Pseudomonadati</taxon>
        <taxon>Pseudomonadota</taxon>
        <taxon>Alphaproteobacteria</taxon>
        <taxon>Hyphomicrobiales</taxon>
        <taxon>Rhodobiaceae</taxon>
        <taxon>Rhodobium</taxon>
    </lineage>
</organism>
<dbReference type="InterPro" id="IPR007791">
    <property type="entry name" value="DjlA_N"/>
</dbReference>
<feature type="domain" description="Co-chaperone DjlA N-terminal" evidence="1">
    <location>
        <begin position="7"/>
        <end position="125"/>
    </location>
</feature>
<dbReference type="RefSeq" id="WP_111436038.1">
    <property type="nucleotide sequence ID" value="NZ_JACIGG010000028.1"/>
</dbReference>
<dbReference type="Proteomes" id="UP000249299">
    <property type="component" value="Unassembled WGS sequence"/>
</dbReference>
<dbReference type="AlphaFoldDB" id="A0A327JFS3"/>
<name>A0A327JFS3_9HYPH</name>
<dbReference type="InterPro" id="IPR029024">
    <property type="entry name" value="TerB-like"/>
</dbReference>
<evidence type="ECO:0000259" key="1">
    <source>
        <dbReference type="Pfam" id="PF05099"/>
    </source>
</evidence>